<dbReference type="RefSeq" id="XP_046013873.1">
    <property type="nucleotide sequence ID" value="XM_046147763.1"/>
</dbReference>
<evidence type="ECO:0000313" key="2">
    <source>
        <dbReference type="EMBL" id="KAH7033041.1"/>
    </source>
</evidence>
<protein>
    <submittedName>
        <fullName evidence="2">Uncharacterized protein</fullName>
    </submittedName>
</protein>
<sequence>MANSGARKAPEPATSLDVATAVLKSTGCARDAGGRRGLLVCRAAPGPDQALLLLLQKQLHDGVGGGDGSGSGTAGAGTLPGTAAQGGNRLVGGRRGTDDERSNEMRHHEHRTHRAALKERSRIARTTHTTRISFPRRKARPPGPLSFPSSQGLAVEESFICTRREVRA</sequence>
<proteinExistence type="predicted"/>
<feature type="compositionally biased region" description="Basic and acidic residues" evidence="1">
    <location>
        <begin position="95"/>
        <end position="107"/>
    </location>
</feature>
<organism evidence="2 3">
    <name type="scientific">Microdochium trichocladiopsis</name>
    <dbReference type="NCBI Taxonomy" id="1682393"/>
    <lineage>
        <taxon>Eukaryota</taxon>
        <taxon>Fungi</taxon>
        <taxon>Dikarya</taxon>
        <taxon>Ascomycota</taxon>
        <taxon>Pezizomycotina</taxon>
        <taxon>Sordariomycetes</taxon>
        <taxon>Xylariomycetidae</taxon>
        <taxon>Xylariales</taxon>
        <taxon>Microdochiaceae</taxon>
        <taxon>Microdochium</taxon>
    </lineage>
</organism>
<reference evidence="2" key="1">
    <citation type="journal article" date="2021" name="Nat. Commun.">
        <title>Genetic determinants of endophytism in the Arabidopsis root mycobiome.</title>
        <authorList>
            <person name="Mesny F."/>
            <person name="Miyauchi S."/>
            <person name="Thiergart T."/>
            <person name="Pickel B."/>
            <person name="Atanasova L."/>
            <person name="Karlsson M."/>
            <person name="Huettel B."/>
            <person name="Barry K.W."/>
            <person name="Haridas S."/>
            <person name="Chen C."/>
            <person name="Bauer D."/>
            <person name="Andreopoulos W."/>
            <person name="Pangilinan J."/>
            <person name="LaButti K."/>
            <person name="Riley R."/>
            <person name="Lipzen A."/>
            <person name="Clum A."/>
            <person name="Drula E."/>
            <person name="Henrissat B."/>
            <person name="Kohler A."/>
            <person name="Grigoriev I.V."/>
            <person name="Martin F.M."/>
            <person name="Hacquard S."/>
        </authorList>
    </citation>
    <scope>NUCLEOTIDE SEQUENCE</scope>
    <source>
        <strain evidence="2">MPI-CAGE-CH-0230</strain>
    </source>
</reference>
<accession>A0A9P9BRL3</accession>
<dbReference type="Proteomes" id="UP000756346">
    <property type="component" value="Unassembled WGS sequence"/>
</dbReference>
<feature type="compositionally biased region" description="Gly residues" evidence="1">
    <location>
        <begin position="64"/>
        <end position="75"/>
    </location>
</feature>
<feature type="compositionally biased region" description="Low complexity" evidence="1">
    <location>
        <begin position="76"/>
        <end position="87"/>
    </location>
</feature>
<keyword evidence="3" id="KW-1185">Reference proteome</keyword>
<evidence type="ECO:0000256" key="1">
    <source>
        <dbReference type="SAM" id="MobiDB-lite"/>
    </source>
</evidence>
<comment type="caution">
    <text evidence="2">The sequence shown here is derived from an EMBL/GenBank/DDBJ whole genome shotgun (WGS) entry which is preliminary data.</text>
</comment>
<feature type="region of interest" description="Disordered" evidence="1">
    <location>
        <begin position="64"/>
        <end position="153"/>
    </location>
</feature>
<dbReference type="AlphaFoldDB" id="A0A9P9BRL3"/>
<name>A0A9P9BRL3_9PEZI</name>
<gene>
    <name evidence="2" type="ORF">B0I36DRAFT_104293</name>
</gene>
<dbReference type="EMBL" id="JAGTJQ010000004">
    <property type="protein sequence ID" value="KAH7033041.1"/>
    <property type="molecule type" value="Genomic_DNA"/>
</dbReference>
<dbReference type="GeneID" id="70177309"/>
<evidence type="ECO:0000313" key="3">
    <source>
        <dbReference type="Proteomes" id="UP000756346"/>
    </source>
</evidence>